<evidence type="ECO:0000256" key="4">
    <source>
        <dbReference type="ARBA" id="ARBA00022737"/>
    </source>
</evidence>
<dbReference type="HOGENOM" id="CLU_011390_2_0_1"/>
<dbReference type="InterPro" id="IPR015943">
    <property type="entry name" value="WD40/YVTN_repeat-like_dom_sf"/>
</dbReference>
<dbReference type="AlphaFoldDB" id="D7LB66"/>
<feature type="region of interest" description="Disordered" evidence="8">
    <location>
        <begin position="115"/>
        <end position="253"/>
    </location>
</feature>
<feature type="repeat" description="WD" evidence="7">
    <location>
        <begin position="504"/>
        <end position="545"/>
    </location>
</feature>
<dbReference type="InterPro" id="IPR024977">
    <property type="entry name" value="Apc4-like_WD40_dom"/>
</dbReference>
<evidence type="ECO:0000256" key="5">
    <source>
        <dbReference type="ARBA" id="ARBA00023242"/>
    </source>
</evidence>
<dbReference type="Gramene" id="Al_scaffold_0003_3187">
    <property type="protein sequence ID" value="Al_scaffold_0003_3187"/>
    <property type="gene ID" value="Al_scaffold_0003_3187"/>
</dbReference>
<feature type="region of interest" description="Disordered" evidence="8">
    <location>
        <begin position="50"/>
        <end position="97"/>
    </location>
</feature>
<evidence type="ECO:0000259" key="9">
    <source>
        <dbReference type="SMART" id="SM01035"/>
    </source>
</evidence>
<dbReference type="FunFam" id="2.130.10.10:FF:000061">
    <property type="entry name" value="Ribosome biogenesis protein BOP1 homolog"/>
    <property type="match status" value="1"/>
</dbReference>
<dbReference type="InterPro" id="IPR028598">
    <property type="entry name" value="BOP1/Erb1"/>
</dbReference>
<evidence type="ECO:0000313" key="11">
    <source>
        <dbReference type="Proteomes" id="UP000008694"/>
    </source>
</evidence>
<protein>
    <recommendedName>
        <fullName evidence="6">Ribosome biogenesis protein BOP1 homolog</fullName>
    </recommendedName>
</protein>
<dbReference type="Gene3D" id="2.130.10.10">
    <property type="entry name" value="YVTN repeat-like/Quinoprotein amine dehydrogenase"/>
    <property type="match status" value="1"/>
</dbReference>
<dbReference type="GO" id="GO:0005654">
    <property type="term" value="C:nucleoplasm"/>
    <property type="evidence" value="ECO:0007669"/>
    <property type="project" value="UniProtKB-SubCell"/>
</dbReference>
<evidence type="ECO:0000256" key="1">
    <source>
        <dbReference type="ARBA" id="ARBA00022517"/>
    </source>
</evidence>
<organism evidence="11">
    <name type="scientific">Arabidopsis lyrata subsp. lyrata</name>
    <name type="common">Lyre-leaved rock-cress</name>
    <dbReference type="NCBI Taxonomy" id="81972"/>
    <lineage>
        <taxon>Eukaryota</taxon>
        <taxon>Viridiplantae</taxon>
        <taxon>Streptophyta</taxon>
        <taxon>Embryophyta</taxon>
        <taxon>Tracheophyta</taxon>
        <taxon>Spermatophyta</taxon>
        <taxon>Magnoliopsida</taxon>
        <taxon>eudicotyledons</taxon>
        <taxon>Gunneridae</taxon>
        <taxon>Pentapetalae</taxon>
        <taxon>rosids</taxon>
        <taxon>malvids</taxon>
        <taxon>Brassicales</taxon>
        <taxon>Brassicaceae</taxon>
        <taxon>Camelineae</taxon>
        <taxon>Arabidopsis</taxon>
    </lineage>
</organism>
<evidence type="ECO:0000313" key="10">
    <source>
        <dbReference type="EMBL" id="EFH62119.1"/>
    </source>
</evidence>
<comment type="function">
    <text evidence="6">Required for maturation of ribosomal RNAs and formation of the large ribosomal subunit.</text>
</comment>
<dbReference type="SUPFAM" id="SSF50978">
    <property type="entry name" value="WD40 repeat-like"/>
    <property type="match status" value="1"/>
</dbReference>
<dbReference type="PANTHER" id="PTHR17605:SF0">
    <property type="entry name" value="RIBOSOME BIOGENESIS PROTEIN BOP1"/>
    <property type="match status" value="1"/>
</dbReference>
<proteinExistence type="inferred from homology"/>
<feature type="compositionally biased region" description="Acidic residues" evidence="8">
    <location>
        <begin position="186"/>
        <end position="200"/>
    </location>
</feature>
<reference evidence="11" key="1">
    <citation type="journal article" date="2011" name="Nat. Genet.">
        <title>The Arabidopsis lyrata genome sequence and the basis of rapid genome size change.</title>
        <authorList>
            <person name="Hu T.T."/>
            <person name="Pattyn P."/>
            <person name="Bakker E.G."/>
            <person name="Cao J."/>
            <person name="Cheng J.-F."/>
            <person name="Clark R.M."/>
            <person name="Fahlgren N."/>
            <person name="Fawcett J.A."/>
            <person name="Grimwood J."/>
            <person name="Gundlach H."/>
            <person name="Haberer G."/>
            <person name="Hollister J.D."/>
            <person name="Ossowski S."/>
            <person name="Ottilar R.P."/>
            <person name="Salamov A.A."/>
            <person name="Schneeberger K."/>
            <person name="Spannagl M."/>
            <person name="Wang X."/>
            <person name="Yang L."/>
            <person name="Nasrallah M.E."/>
            <person name="Bergelson J."/>
            <person name="Carrington J.C."/>
            <person name="Gaut B.S."/>
            <person name="Schmutz J."/>
            <person name="Mayer K.F.X."/>
            <person name="Van de Peer Y."/>
            <person name="Grigoriev I.V."/>
            <person name="Nordborg M."/>
            <person name="Weigel D."/>
            <person name="Guo Y.-L."/>
        </authorList>
    </citation>
    <scope>NUCLEOTIDE SEQUENCE [LARGE SCALE GENOMIC DNA]</scope>
    <source>
        <strain evidence="11">cv. MN47</strain>
    </source>
</reference>
<dbReference type="GO" id="GO:0000466">
    <property type="term" value="P:maturation of 5.8S rRNA from tricistronic rRNA transcript (SSU-rRNA, 5.8S rRNA, LSU-rRNA)"/>
    <property type="evidence" value="ECO:0007669"/>
    <property type="project" value="UniProtKB-UniRule"/>
</dbReference>
<keyword evidence="5 6" id="KW-0539">Nucleus</keyword>
<dbReference type="Proteomes" id="UP000008694">
    <property type="component" value="Unassembled WGS sequence"/>
</dbReference>
<evidence type="ECO:0000256" key="8">
    <source>
        <dbReference type="SAM" id="MobiDB-lite"/>
    </source>
</evidence>
<dbReference type="PROSITE" id="PS50082">
    <property type="entry name" value="WD_REPEATS_2"/>
    <property type="match status" value="1"/>
</dbReference>
<dbReference type="InterPro" id="IPR019775">
    <property type="entry name" value="WD40_repeat_CS"/>
</dbReference>
<evidence type="ECO:0000256" key="7">
    <source>
        <dbReference type="PROSITE-ProRule" id="PRU00221"/>
    </source>
</evidence>
<dbReference type="SMART" id="SM00320">
    <property type="entry name" value="WD40"/>
    <property type="match status" value="6"/>
</dbReference>
<feature type="region of interest" description="Disordered" evidence="8">
    <location>
        <begin position="1"/>
        <end position="33"/>
    </location>
</feature>
<evidence type="ECO:0000256" key="3">
    <source>
        <dbReference type="ARBA" id="ARBA00022574"/>
    </source>
</evidence>
<gene>
    <name evidence="10" type="ORF">ARALYDRAFT_673990</name>
</gene>
<sequence length="839" mass="94913">MSSGISTYQESYSPGFLSGYQDPRPKQHVPGFLSSDEAFTSRFGTTSISNFKTKVARTKPRRQKDSEFQTNPSKKPSLASSSSHESVQDEKKEDVAKKEDIAMIEFSMSNLLGNLARTSDDERQKLQIQSKEQQPQPIVTMNHISALSDSTSSANESETDESLPNQFAIGEESHIPKEEPIYEVISSDDEMGYETQDDGERESSVDGHEGSDDYESEQLDGEDDGSDQSSEQDEESDSSEDEVPPRNTVGNVPLEWYKDETHIGYDIFGKKITKKETGDIINSFLATRDYSKNWCKIYDEYNDEEVELTKEDIKLMRRILKGKAPHADFDSCPPYVDWFKWADARHPLSSAPEPKRRYIPSKCEAKMVAKFVIAIRKGLIKFSKPGEVPNVYLLWGDDSTSGQKSKQLTYIPPPKHKLPEEEQASCDLLCEEDRPKFIPKKFTSLRSILAYGNALKESFDRCLDLYLCARVRKKRINIDPESLKPKQPSRKDLRAYPNSCYLEYKGYTGKVTTLSTECYGQWIALGSTDGSVRIWEVETGRCLKIWQFDEAIHCVAWNPLFGFPILAIAMGRDLVIINTELGTDVEQKNIEELFHLGNVPEPKASVAAIASWLQDEKYGGIMIRHFKNISSIDWHRKGDYMSTVMASGETRGVVIHQISKKLTQKPFKICGLPVTALFHPSLSYFFIATRKNVHVYNLLKVDEPVKKLETRMREISSMAIHPGGDNLIVGNRGKMCWFDMDLSSKPYKTLKNHPKDITNAAFHRAYPLFASSSEDSTAYVFHGKVYNDLNENPLIVPLEILRGHSTSSNGGGVLDCKFHPRQPWLFTAGADSVIKLYCH</sequence>
<keyword evidence="11" id="KW-1185">Reference proteome</keyword>
<dbReference type="Pfam" id="PF12894">
    <property type="entry name" value="ANAPC4_WD40"/>
    <property type="match status" value="1"/>
</dbReference>
<keyword evidence="2 6" id="KW-0698">rRNA processing</keyword>
<dbReference type="PROSITE" id="PS50294">
    <property type="entry name" value="WD_REPEATS_REGION"/>
    <property type="match status" value="1"/>
</dbReference>
<keyword evidence="1 6" id="KW-0690">Ribosome biogenesis</keyword>
<feature type="compositionally biased region" description="Basic and acidic residues" evidence="8">
    <location>
        <begin position="201"/>
        <end position="211"/>
    </location>
</feature>
<dbReference type="GO" id="GO:0070545">
    <property type="term" value="C:PeBoW complex"/>
    <property type="evidence" value="ECO:0007669"/>
    <property type="project" value="TreeGrafter"/>
</dbReference>
<dbReference type="GO" id="GO:0043021">
    <property type="term" value="F:ribonucleoprotein complex binding"/>
    <property type="evidence" value="ECO:0007669"/>
    <property type="project" value="UniProtKB-UniRule"/>
</dbReference>
<comment type="subcellular location">
    <subcellularLocation>
        <location evidence="6">Nucleus</location>
        <location evidence="6">Nucleolus</location>
    </subcellularLocation>
    <subcellularLocation>
        <location evidence="6">Nucleus</location>
        <location evidence="6">Nucleoplasm</location>
    </subcellularLocation>
</comment>
<keyword evidence="4" id="KW-0677">Repeat</keyword>
<keyword evidence="3 7" id="KW-0853">WD repeat</keyword>
<dbReference type="STRING" id="81972.D7LB66"/>
<dbReference type="EMBL" id="GL348715">
    <property type="protein sequence ID" value="EFH62119.1"/>
    <property type="molecule type" value="Genomic_DNA"/>
</dbReference>
<accession>D7LB66</accession>
<dbReference type="Pfam" id="PF00400">
    <property type="entry name" value="WD40"/>
    <property type="match status" value="2"/>
</dbReference>
<name>D7LB66_ARALL</name>
<dbReference type="GO" id="GO:0030687">
    <property type="term" value="C:preribosome, large subunit precursor"/>
    <property type="evidence" value="ECO:0007669"/>
    <property type="project" value="UniProtKB-UniRule"/>
</dbReference>
<dbReference type="InterPro" id="IPR036322">
    <property type="entry name" value="WD40_repeat_dom_sf"/>
</dbReference>
<dbReference type="eggNOG" id="KOG0650">
    <property type="taxonomic scope" value="Eukaryota"/>
</dbReference>
<dbReference type="HAMAP" id="MF_03027">
    <property type="entry name" value="BOP1"/>
    <property type="match status" value="1"/>
</dbReference>
<feature type="compositionally biased region" description="Acidic residues" evidence="8">
    <location>
        <begin position="212"/>
        <end position="242"/>
    </location>
</feature>
<feature type="compositionally biased region" description="Polar residues" evidence="8">
    <location>
        <begin position="126"/>
        <end position="156"/>
    </location>
</feature>
<dbReference type="InterPro" id="IPR012953">
    <property type="entry name" value="BOP1_N_dom"/>
</dbReference>
<dbReference type="Pfam" id="PF08145">
    <property type="entry name" value="BOP1NT"/>
    <property type="match status" value="1"/>
</dbReference>
<dbReference type="SMART" id="SM01035">
    <property type="entry name" value="BOP1NT"/>
    <property type="match status" value="1"/>
</dbReference>
<feature type="compositionally biased region" description="Basic and acidic residues" evidence="8">
    <location>
        <begin position="171"/>
        <end position="180"/>
    </location>
</feature>
<dbReference type="PANTHER" id="PTHR17605">
    <property type="entry name" value="RIBOSOME BIOGENESIS PROTEIN BOP1 BLOCK OF PROLIFERATION 1 PROTEIN"/>
    <property type="match status" value="1"/>
</dbReference>
<feature type="compositionally biased region" description="Low complexity" evidence="8">
    <location>
        <begin position="72"/>
        <end position="85"/>
    </location>
</feature>
<dbReference type="InterPro" id="IPR001680">
    <property type="entry name" value="WD40_rpt"/>
</dbReference>
<evidence type="ECO:0000256" key="6">
    <source>
        <dbReference type="HAMAP-Rule" id="MF_03027"/>
    </source>
</evidence>
<dbReference type="GO" id="GO:0000463">
    <property type="term" value="P:maturation of LSU-rRNA from tricistronic rRNA transcript (SSU-rRNA, 5.8S rRNA, LSU-rRNA)"/>
    <property type="evidence" value="ECO:0007669"/>
    <property type="project" value="UniProtKB-UniRule"/>
</dbReference>
<feature type="domain" description="BOP1 N-terminal" evidence="9">
    <location>
        <begin position="257"/>
        <end position="497"/>
    </location>
</feature>
<evidence type="ECO:0000256" key="2">
    <source>
        <dbReference type="ARBA" id="ARBA00022552"/>
    </source>
</evidence>
<feature type="compositionally biased region" description="Polar residues" evidence="8">
    <location>
        <begin position="1"/>
        <end position="12"/>
    </location>
</feature>
<dbReference type="PROSITE" id="PS00678">
    <property type="entry name" value="WD_REPEATS_1"/>
    <property type="match status" value="1"/>
</dbReference>
<feature type="compositionally biased region" description="Basic and acidic residues" evidence="8">
    <location>
        <begin position="86"/>
        <end position="97"/>
    </location>
</feature>
<comment type="similarity">
    <text evidence="6">Belongs to the WD repeat BOP1/ERB1 family.</text>
</comment>